<feature type="binding site" description="axial binding residue" evidence="20">
    <location>
        <position position="39"/>
    </location>
    <ligand>
        <name>heme</name>
        <dbReference type="ChEBI" id="CHEBI:30413"/>
    </ligand>
    <ligandPart>
        <name>Fe</name>
        <dbReference type="ChEBI" id="CHEBI:18248"/>
    </ligandPart>
</feature>
<evidence type="ECO:0000256" key="10">
    <source>
        <dbReference type="ARBA" id="ARBA00022832"/>
    </source>
</evidence>
<evidence type="ECO:0000256" key="16">
    <source>
        <dbReference type="ARBA" id="ARBA00023136"/>
    </source>
</evidence>
<evidence type="ECO:0000256" key="20">
    <source>
        <dbReference type="PIRSR" id="PIRSR005149-50"/>
    </source>
</evidence>
<dbReference type="AlphaFoldDB" id="A0AAV9IXL3"/>
<keyword evidence="9 18" id="KW-0256">Endoplasmic reticulum</keyword>
<dbReference type="PROSITE" id="PS50255">
    <property type="entry name" value="CYTOCHROME_B5_2"/>
    <property type="match status" value="1"/>
</dbReference>
<feature type="binding site" evidence="19">
    <location>
        <position position="230"/>
    </location>
    <ligand>
        <name>Zn(2+)</name>
        <dbReference type="ChEBI" id="CHEBI:29105"/>
        <label>1</label>
    </ligand>
</feature>
<comment type="pathway">
    <text evidence="2">Sphingolipid metabolism.</text>
</comment>
<evidence type="ECO:0000256" key="1">
    <source>
        <dbReference type="ARBA" id="ARBA00004477"/>
    </source>
</evidence>
<feature type="binding site" evidence="19">
    <location>
        <position position="211"/>
    </location>
    <ligand>
        <name>Zn(2+)</name>
        <dbReference type="ChEBI" id="CHEBI:29105"/>
        <label>1</label>
    </ligand>
</feature>
<dbReference type="PIRSF" id="PIRSF005149">
    <property type="entry name" value="IPC-B_HD"/>
    <property type="match status" value="1"/>
</dbReference>
<comment type="caution">
    <text evidence="23">The sequence shown here is derived from an EMBL/GenBank/DDBJ whole genome shotgun (WGS) entry which is preliminary data.</text>
</comment>
<dbReference type="GO" id="GO:0005506">
    <property type="term" value="F:iron ion binding"/>
    <property type="evidence" value="ECO:0007669"/>
    <property type="project" value="UniProtKB-UniRule"/>
</dbReference>
<feature type="binding site" evidence="19">
    <location>
        <position position="285"/>
    </location>
    <ligand>
        <name>Zn(2+)</name>
        <dbReference type="ChEBI" id="CHEBI:29105"/>
        <label>1</label>
    </ligand>
</feature>
<evidence type="ECO:0000256" key="13">
    <source>
        <dbReference type="ARBA" id="ARBA00023002"/>
    </source>
</evidence>
<evidence type="ECO:0000256" key="8">
    <source>
        <dbReference type="ARBA" id="ARBA00022723"/>
    </source>
</evidence>
<feature type="transmembrane region" description="Helical" evidence="21">
    <location>
        <begin position="183"/>
        <end position="201"/>
    </location>
</feature>
<keyword evidence="13 18" id="KW-0560">Oxidoreductase</keyword>
<keyword evidence="7 21" id="KW-0812">Transmembrane</keyword>
<evidence type="ECO:0000256" key="12">
    <source>
        <dbReference type="ARBA" id="ARBA00022989"/>
    </source>
</evidence>
<feature type="transmembrane region" description="Helical" evidence="21">
    <location>
        <begin position="157"/>
        <end position="176"/>
    </location>
</feature>
<dbReference type="InterPro" id="IPR018506">
    <property type="entry name" value="Cyt_B5_heme-BS"/>
</dbReference>
<evidence type="ECO:0000256" key="2">
    <source>
        <dbReference type="ARBA" id="ARBA00004991"/>
    </source>
</evidence>
<dbReference type="GO" id="GO:0006633">
    <property type="term" value="P:fatty acid biosynthetic process"/>
    <property type="evidence" value="ECO:0007669"/>
    <property type="project" value="UniProtKB-KW"/>
</dbReference>
<comment type="function">
    <text evidence="18">Catalyzes stereospecific hydroxylation of free fatty acids at the C-2 position to produce (R)-2-hydroxy fatty acids, which are building blocks of sphingolipids and glycosphingolipids common in neural tissue and epidermis. Plays an essential role in the synthesis of galactosphingolipids of the myelin sheath. Responsible for the synthesis of sphingolipids and glycosphingolipids involved in the formation of epidermal lamellar bodies critical for skin permeability barrier. Participates in the synthesis of glycosphingolipids and a fraction of type II wax diesters in sebaceous gland, specifically regulating hair follicle homeostasis. Involved in the synthesis of sphingolipids of plasma membrane rafts, controlling lipid raft mobility and trafficking of raft-associated proteins.</text>
</comment>
<dbReference type="GO" id="GO:0080132">
    <property type="term" value="F:fatty acid 2-hydroxylase activity"/>
    <property type="evidence" value="ECO:0007669"/>
    <property type="project" value="InterPro"/>
</dbReference>
<comment type="pathway">
    <text evidence="3">Lipid metabolism.</text>
</comment>
<keyword evidence="14 18" id="KW-0408">Iron</keyword>
<feature type="binding site" evidence="19">
    <location>
        <position position="289"/>
    </location>
    <ligand>
        <name>Zn(2+)</name>
        <dbReference type="ChEBI" id="CHEBI:29105"/>
        <label>1</label>
    </ligand>
</feature>
<dbReference type="InterPro" id="IPR006694">
    <property type="entry name" value="Fatty_acid_hydroxylase"/>
</dbReference>
<evidence type="ECO:0000256" key="3">
    <source>
        <dbReference type="ARBA" id="ARBA00005189"/>
    </source>
</evidence>
<dbReference type="EMBL" id="JANCYW010000008">
    <property type="protein sequence ID" value="KAK4536538.1"/>
    <property type="molecule type" value="Genomic_DNA"/>
</dbReference>
<sequence length="336" mass="37811">MSGDYVLTRRVVKAHNTERDAWVVVNDNVYDVTLFLRHHPGGAEVLRAHLGEDVTALMAGAEGAERHSHSKNAYKILRAYLVGRLADAGASAAEAVAVDGTLDEDGKPLVDFHKPLLHQVGMLGDKYERWVHSFPTGDHQVHLFAHPTLESLTKCPWYVPLLVWPPVMAVGFVYAFGVRGCDFWGTFLPCAVAGYVFWMLFEYALHRYAFHAETRTYWGNIVHFLIHGHHHLAPQDYARLVFPPVPAALVSLPVWAGALRLLGSVGGLCFMFGFGVGYLSYDMTHFLIHYTVPQFGFLRAQKRRHMRHHFRTPNANFGISNHALDILFGTLDHEYA</sequence>
<keyword evidence="24" id="KW-1185">Reference proteome</keyword>
<name>A0AAV9IXL3_CYACA</name>
<keyword evidence="6 20" id="KW-0349">Heme</keyword>
<protein>
    <recommendedName>
        <fullName evidence="18">Fatty acid 2-hydroxylase</fullName>
        <ecNumber evidence="18">1.-.-.-</ecNumber>
    </recommendedName>
</protein>
<feature type="binding site" evidence="19">
    <location>
        <position position="305"/>
    </location>
    <ligand>
        <name>Zn(2+)</name>
        <dbReference type="ChEBI" id="CHEBI:29105"/>
        <label>1</label>
    </ligand>
</feature>
<feature type="binding site" evidence="19">
    <location>
        <position position="227"/>
    </location>
    <ligand>
        <name>Zn(2+)</name>
        <dbReference type="ChEBI" id="CHEBI:29105"/>
        <label>1</label>
    </ligand>
</feature>
<feature type="domain" description="Cytochrome b5 heme-binding" evidence="22">
    <location>
        <begin position="4"/>
        <end position="86"/>
    </location>
</feature>
<keyword evidence="17 18" id="KW-0275">Fatty acid biosynthesis</keyword>
<feature type="binding site" evidence="19">
    <location>
        <position position="308"/>
    </location>
    <ligand>
        <name>Zn(2+)</name>
        <dbReference type="ChEBI" id="CHEBI:29105"/>
        <label>1</label>
    </ligand>
</feature>
<organism evidence="23 24">
    <name type="scientific">Cyanidium caldarium</name>
    <name type="common">Red alga</name>
    <dbReference type="NCBI Taxonomy" id="2771"/>
    <lineage>
        <taxon>Eukaryota</taxon>
        <taxon>Rhodophyta</taxon>
        <taxon>Bangiophyceae</taxon>
        <taxon>Cyanidiales</taxon>
        <taxon>Cyanidiaceae</taxon>
        <taxon>Cyanidium</taxon>
    </lineage>
</organism>
<proteinExistence type="inferred from homology"/>
<dbReference type="Proteomes" id="UP001301350">
    <property type="component" value="Unassembled WGS sequence"/>
</dbReference>
<evidence type="ECO:0000256" key="19">
    <source>
        <dbReference type="PIRSR" id="PIRSR005149-1"/>
    </source>
</evidence>
<evidence type="ECO:0000313" key="23">
    <source>
        <dbReference type="EMBL" id="KAK4536538.1"/>
    </source>
</evidence>
<keyword evidence="10 18" id="KW-0276">Fatty acid metabolism</keyword>
<dbReference type="InterPro" id="IPR036400">
    <property type="entry name" value="Cyt_B5-like_heme/steroid_sf"/>
</dbReference>
<reference evidence="23 24" key="1">
    <citation type="submission" date="2022-07" db="EMBL/GenBank/DDBJ databases">
        <title>Genome-wide signatures of adaptation to extreme environments.</title>
        <authorList>
            <person name="Cho C.H."/>
            <person name="Yoon H.S."/>
        </authorList>
    </citation>
    <scope>NUCLEOTIDE SEQUENCE [LARGE SCALE GENOMIC DNA]</scope>
    <source>
        <strain evidence="23 24">DBV 063 E5</strain>
    </source>
</reference>
<keyword evidence="8 18" id="KW-0479">Metal-binding</keyword>
<dbReference type="PANTHER" id="PTHR12863:SF1">
    <property type="entry name" value="FATTY ACID 2-HYDROXYLASE"/>
    <property type="match status" value="1"/>
</dbReference>
<dbReference type="GO" id="GO:0020037">
    <property type="term" value="F:heme binding"/>
    <property type="evidence" value="ECO:0007669"/>
    <property type="project" value="InterPro"/>
</dbReference>
<feature type="transmembrane region" description="Helical" evidence="21">
    <location>
        <begin position="261"/>
        <end position="281"/>
    </location>
</feature>
<feature type="binding site" description="axial binding residue" evidence="20">
    <location>
        <position position="69"/>
    </location>
    <ligand>
        <name>heme</name>
        <dbReference type="ChEBI" id="CHEBI:30413"/>
    </ligand>
    <ligandPart>
        <name>Fe</name>
        <dbReference type="ChEBI" id="CHEBI:18248"/>
    </ligandPart>
</feature>
<comment type="cofactor">
    <cofactor evidence="20">
        <name>Fe cation</name>
        <dbReference type="ChEBI" id="CHEBI:24875"/>
    </cofactor>
</comment>
<evidence type="ECO:0000256" key="14">
    <source>
        <dbReference type="ARBA" id="ARBA00023004"/>
    </source>
</evidence>
<keyword evidence="15 18" id="KW-0443">Lipid metabolism</keyword>
<evidence type="ECO:0000313" key="24">
    <source>
        <dbReference type="Proteomes" id="UP001301350"/>
    </source>
</evidence>
<dbReference type="InterPro" id="IPR014430">
    <property type="entry name" value="Scs7"/>
</dbReference>
<comment type="similarity">
    <text evidence="4 18">Belongs to the sterol desaturase family. SCS7 subfamily.</text>
</comment>
<evidence type="ECO:0000256" key="17">
    <source>
        <dbReference type="ARBA" id="ARBA00023160"/>
    </source>
</evidence>
<dbReference type="Pfam" id="PF00173">
    <property type="entry name" value="Cyt-b5"/>
    <property type="match status" value="1"/>
</dbReference>
<dbReference type="GO" id="GO:0005789">
    <property type="term" value="C:endoplasmic reticulum membrane"/>
    <property type="evidence" value="ECO:0007669"/>
    <property type="project" value="UniProtKB-SubCell"/>
</dbReference>
<accession>A0AAV9IXL3</accession>
<feature type="binding site" evidence="19">
    <location>
        <position position="231"/>
    </location>
    <ligand>
        <name>Zn(2+)</name>
        <dbReference type="ChEBI" id="CHEBI:29105"/>
        <label>1</label>
    </ligand>
</feature>
<evidence type="ECO:0000256" key="9">
    <source>
        <dbReference type="ARBA" id="ARBA00022824"/>
    </source>
</evidence>
<dbReference type="Gene3D" id="3.10.120.10">
    <property type="entry name" value="Cytochrome b5-like heme/steroid binding domain"/>
    <property type="match status" value="1"/>
</dbReference>
<keyword evidence="12 21" id="KW-1133">Transmembrane helix</keyword>
<feature type="binding site" evidence="19">
    <location>
        <position position="309"/>
    </location>
    <ligand>
        <name>Zn(2+)</name>
        <dbReference type="ChEBI" id="CHEBI:29105"/>
        <label>1</label>
    </ligand>
</feature>
<gene>
    <name evidence="23" type="ORF">CDCA_CDCA08G2563</name>
</gene>
<dbReference type="Pfam" id="PF04116">
    <property type="entry name" value="FA_hydroxylase"/>
    <property type="match status" value="1"/>
</dbReference>
<feature type="binding site" evidence="19">
    <location>
        <position position="206"/>
    </location>
    <ligand>
        <name>Zn(2+)</name>
        <dbReference type="ChEBI" id="CHEBI:29105"/>
        <label>1</label>
    </ligand>
</feature>
<evidence type="ECO:0000256" key="4">
    <source>
        <dbReference type="ARBA" id="ARBA00005747"/>
    </source>
</evidence>
<evidence type="ECO:0000256" key="21">
    <source>
        <dbReference type="SAM" id="Phobius"/>
    </source>
</evidence>
<keyword evidence="11 19" id="KW-0862">Zinc</keyword>
<dbReference type="EC" id="1.-.-.-" evidence="18"/>
<evidence type="ECO:0000256" key="11">
    <source>
        <dbReference type="ARBA" id="ARBA00022833"/>
    </source>
</evidence>
<evidence type="ECO:0000256" key="15">
    <source>
        <dbReference type="ARBA" id="ARBA00023098"/>
    </source>
</evidence>
<evidence type="ECO:0000256" key="7">
    <source>
        <dbReference type="ARBA" id="ARBA00022692"/>
    </source>
</evidence>
<comment type="cofactor">
    <cofactor evidence="18 19">
        <name>Zn(2+)</name>
        <dbReference type="ChEBI" id="CHEBI:29105"/>
    </cofactor>
    <text evidence="18 19">Binds 2 Zn(2+) ions per subunit that likely form a catalytic dimetal center.</text>
</comment>
<dbReference type="SMART" id="SM01117">
    <property type="entry name" value="Cyt-b5"/>
    <property type="match status" value="1"/>
</dbReference>
<dbReference type="InterPro" id="IPR001199">
    <property type="entry name" value="Cyt_B5-like_heme/steroid-bd"/>
</dbReference>
<evidence type="ECO:0000256" key="6">
    <source>
        <dbReference type="ARBA" id="ARBA00022617"/>
    </source>
</evidence>
<dbReference type="PROSITE" id="PS00191">
    <property type="entry name" value="CYTOCHROME_B5_1"/>
    <property type="match status" value="1"/>
</dbReference>
<dbReference type="SUPFAM" id="SSF55856">
    <property type="entry name" value="Cytochrome b5-like heme/steroid binding domain"/>
    <property type="match status" value="1"/>
</dbReference>
<comment type="subcellular location">
    <subcellularLocation>
        <location evidence="1">Endoplasmic reticulum membrane</location>
        <topology evidence="1">Multi-pass membrane protein</topology>
    </subcellularLocation>
</comment>
<keyword evidence="5 18" id="KW-0444">Lipid biosynthesis</keyword>
<evidence type="ECO:0000259" key="22">
    <source>
        <dbReference type="PROSITE" id="PS50255"/>
    </source>
</evidence>
<keyword evidence="16 18" id="KW-0472">Membrane</keyword>
<evidence type="ECO:0000256" key="18">
    <source>
        <dbReference type="PIRNR" id="PIRNR005149"/>
    </source>
</evidence>
<dbReference type="PANTHER" id="PTHR12863">
    <property type="entry name" value="FATTY ACID HYDROXYLASE"/>
    <property type="match status" value="1"/>
</dbReference>
<evidence type="ECO:0000256" key="5">
    <source>
        <dbReference type="ARBA" id="ARBA00022516"/>
    </source>
</evidence>